<evidence type="ECO:0000256" key="1">
    <source>
        <dbReference type="ARBA" id="ARBA00023012"/>
    </source>
</evidence>
<keyword evidence="3" id="KW-0804">Transcription</keyword>
<evidence type="ECO:0000313" key="5">
    <source>
        <dbReference type="EMBL" id="MCI3269697.1"/>
    </source>
</evidence>
<protein>
    <submittedName>
        <fullName evidence="5">AfsR/SARP family transcriptional regulator</fullName>
    </submittedName>
</protein>
<dbReference type="CDD" id="cd15831">
    <property type="entry name" value="BTAD"/>
    <property type="match status" value="1"/>
</dbReference>
<gene>
    <name evidence="5" type="ORF">MQP27_01030</name>
</gene>
<dbReference type="PANTHER" id="PTHR35807">
    <property type="entry name" value="TRANSCRIPTIONAL REGULATOR REDD-RELATED"/>
    <property type="match status" value="1"/>
</dbReference>
<dbReference type="SMART" id="SM01043">
    <property type="entry name" value="BTAD"/>
    <property type="match status" value="1"/>
</dbReference>
<keyword evidence="1" id="KW-0902">Two-component regulatory system</keyword>
<dbReference type="InterPro" id="IPR011990">
    <property type="entry name" value="TPR-like_helical_dom_sf"/>
</dbReference>
<reference evidence="5" key="1">
    <citation type="submission" date="2022-03" db="EMBL/GenBank/DDBJ databases">
        <title>Streptomyces 7R015 and 7R016 isolated from Barleria lupulina in Thailand.</title>
        <authorList>
            <person name="Kanchanasin P."/>
            <person name="Phongsopitanun W."/>
            <person name="Tanasupawat S."/>
        </authorList>
    </citation>
    <scope>NUCLEOTIDE SEQUENCE</scope>
    <source>
        <strain evidence="5">7R015</strain>
    </source>
</reference>
<feature type="domain" description="Bacterial transcriptional activator" evidence="4">
    <location>
        <begin position="25"/>
        <end position="166"/>
    </location>
</feature>
<accession>A0ABS9XXL0</accession>
<dbReference type="PANTHER" id="PTHR35807:SF1">
    <property type="entry name" value="TRANSCRIPTIONAL REGULATOR REDD"/>
    <property type="match status" value="1"/>
</dbReference>
<keyword evidence="6" id="KW-1185">Reference proteome</keyword>
<evidence type="ECO:0000313" key="6">
    <source>
        <dbReference type="Proteomes" id="UP001165269"/>
    </source>
</evidence>
<evidence type="ECO:0000256" key="2">
    <source>
        <dbReference type="ARBA" id="ARBA00023015"/>
    </source>
</evidence>
<evidence type="ECO:0000259" key="4">
    <source>
        <dbReference type="SMART" id="SM01043"/>
    </source>
</evidence>
<organism evidence="5 6">
    <name type="scientific">Streptomyces cylindrosporus</name>
    <dbReference type="NCBI Taxonomy" id="2927583"/>
    <lineage>
        <taxon>Bacteria</taxon>
        <taxon>Bacillati</taxon>
        <taxon>Actinomycetota</taxon>
        <taxon>Actinomycetes</taxon>
        <taxon>Kitasatosporales</taxon>
        <taxon>Streptomycetaceae</taxon>
        <taxon>Streptomyces</taxon>
    </lineage>
</organism>
<proteinExistence type="predicted"/>
<dbReference type="Pfam" id="PF03704">
    <property type="entry name" value="BTAD"/>
    <property type="match status" value="1"/>
</dbReference>
<dbReference type="InterPro" id="IPR005158">
    <property type="entry name" value="BTAD"/>
</dbReference>
<comment type="caution">
    <text evidence="5">The sequence shown here is derived from an EMBL/GenBank/DDBJ whole genome shotgun (WGS) entry which is preliminary data.</text>
</comment>
<dbReference type="Proteomes" id="UP001165269">
    <property type="component" value="Unassembled WGS sequence"/>
</dbReference>
<dbReference type="SUPFAM" id="SSF48452">
    <property type="entry name" value="TPR-like"/>
    <property type="match status" value="1"/>
</dbReference>
<name>A0ABS9XXL0_9ACTN</name>
<dbReference type="InterPro" id="IPR051677">
    <property type="entry name" value="AfsR-DnrI-RedD_regulator"/>
</dbReference>
<dbReference type="Gene3D" id="1.25.40.10">
    <property type="entry name" value="Tetratricopeptide repeat domain"/>
    <property type="match status" value="1"/>
</dbReference>
<dbReference type="EMBL" id="JALDAY010000001">
    <property type="protein sequence ID" value="MCI3269697.1"/>
    <property type="molecule type" value="Genomic_DNA"/>
</dbReference>
<evidence type="ECO:0000256" key="3">
    <source>
        <dbReference type="ARBA" id="ARBA00023163"/>
    </source>
</evidence>
<keyword evidence="2" id="KW-0805">Transcription regulation</keyword>
<sequence>MKDFPENEISTHLQGYSLRADKEQVDLHRFRHLVDMAQKSDAVRAGELLGKALDLWHGPPLSGVAGQWLTSTAGVYMEEERLSALEEHATAVLEAGRVHDAIRDLTSLVIEHPLRERAASLLMTALHRSGRRGDALTVFRDIRRHLVKELGIEPGSILHNTHQEVLSDISDVLRESKNAPQEECAGVSP</sequence>